<dbReference type="InterPro" id="IPR012373">
    <property type="entry name" value="Ferrdict_sens_TM"/>
</dbReference>
<comment type="caution">
    <text evidence="3">The sequence shown here is derived from an EMBL/GenBank/DDBJ whole genome shotgun (WGS) entry which is preliminary data.</text>
</comment>
<dbReference type="GO" id="GO:0016989">
    <property type="term" value="F:sigma factor antagonist activity"/>
    <property type="evidence" value="ECO:0007669"/>
    <property type="project" value="TreeGrafter"/>
</dbReference>
<dbReference type="AlphaFoldDB" id="A0A4S4B080"/>
<evidence type="ECO:0000259" key="2">
    <source>
        <dbReference type="Pfam" id="PF04773"/>
    </source>
</evidence>
<name>A0A4S4B080_9RHOO</name>
<dbReference type="OrthoDB" id="1100567at2"/>
<keyword evidence="4" id="KW-1185">Reference proteome</keyword>
<keyword evidence="1" id="KW-1133">Transmembrane helix</keyword>
<dbReference type="PANTHER" id="PTHR30273:SF2">
    <property type="entry name" value="PROTEIN FECR"/>
    <property type="match status" value="1"/>
</dbReference>
<accession>A0A4S4B080</accession>
<keyword evidence="1" id="KW-0812">Transmembrane</keyword>
<protein>
    <submittedName>
        <fullName evidence="3">DUF4974 domain-containing protein</fullName>
    </submittedName>
</protein>
<organism evidence="3 4">
    <name type="scientific">Pseudothauera nasutitermitis</name>
    <dbReference type="NCBI Taxonomy" id="2565930"/>
    <lineage>
        <taxon>Bacteria</taxon>
        <taxon>Pseudomonadati</taxon>
        <taxon>Pseudomonadota</taxon>
        <taxon>Betaproteobacteria</taxon>
        <taxon>Rhodocyclales</taxon>
        <taxon>Zoogloeaceae</taxon>
        <taxon>Pseudothauera</taxon>
    </lineage>
</organism>
<dbReference type="Proteomes" id="UP000308430">
    <property type="component" value="Unassembled WGS sequence"/>
</dbReference>
<dbReference type="PANTHER" id="PTHR30273">
    <property type="entry name" value="PERIPLASMIC SIGNAL SENSOR AND SIGMA FACTOR ACTIVATOR FECR-RELATED"/>
    <property type="match status" value="1"/>
</dbReference>
<evidence type="ECO:0000313" key="3">
    <source>
        <dbReference type="EMBL" id="THF65412.1"/>
    </source>
</evidence>
<feature type="domain" description="FecR protein" evidence="2">
    <location>
        <begin position="86"/>
        <end position="187"/>
    </location>
</feature>
<dbReference type="InterPro" id="IPR006860">
    <property type="entry name" value="FecR"/>
</dbReference>
<evidence type="ECO:0000313" key="4">
    <source>
        <dbReference type="Proteomes" id="UP000308430"/>
    </source>
</evidence>
<sequence>MTDPRKPSPACAPTSGARGVRVVALESALAPYADALRAQLPSADDIIQRAEQRQRSARVRRAGIALALGLALGIAWWIDPVYQTQTMTTVLGESGVWTLSDGSRVHLNTDSRVDVALHLRSRRLSLASGEATFDVAHAPWHGLLPALERRFTVQAGGTRIEDIGTTFNVRRLPGDAVEVSVQQGRVRVDNGHTESVELGRGQMLRTTPQAPGRPVPAEVDNLTAWHDGRIVFDNTPLAEVVDELRRYGPLPVTLGSDAAQLRISGQFDLGNREQLIDLLPRFAPVRLGRSADGTPHVERLPAP</sequence>
<keyword evidence="1" id="KW-0472">Membrane</keyword>
<dbReference type="Gene3D" id="3.55.50.30">
    <property type="match status" value="1"/>
</dbReference>
<evidence type="ECO:0000256" key="1">
    <source>
        <dbReference type="SAM" id="Phobius"/>
    </source>
</evidence>
<gene>
    <name evidence="3" type="ORF">E6C76_07360</name>
</gene>
<reference evidence="3 4" key="1">
    <citation type="submission" date="2019-04" db="EMBL/GenBank/DDBJ databases">
        <title>Azoarcus nasutitermitis sp. nov. isolated from termite nest.</title>
        <authorList>
            <person name="Lin S.-Y."/>
            <person name="Hameed A."/>
            <person name="Hsu Y.-H."/>
            <person name="Young C.-C."/>
        </authorList>
    </citation>
    <scope>NUCLEOTIDE SEQUENCE [LARGE SCALE GENOMIC DNA]</scope>
    <source>
        <strain evidence="3 4">CC-YHH838</strain>
    </source>
</reference>
<dbReference type="EMBL" id="SSOC01000003">
    <property type="protein sequence ID" value="THF65412.1"/>
    <property type="molecule type" value="Genomic_DNA"/>
</dbReference>
<dbReference type="Pfam" id="PF04773">
    <property type="entry name" value="FecR"/>
    <property type="match status" value="1"/>
</dbReference>
<dbReference type="Gene3D" id="2.60.120.1440">
    <property type="match status" value="1"/>
</dbReference>
<dbReference type="PIRSF" id="PIRSF018266">
    <property type="entry name" value="FecR"/>
    <property type="match status" value="1"/>
</dbReference>
<feature type="transmembrane region" description="Helical" evidence="1">
    <location>
        <begin position="59"/>
        <end position="78"/>
    </location>
</feature>
<proteinExistence type="predicted"/>